<sequence>MFGNLFTLVKNNKFFVIALIFIISTGCGLLLFIDKNLDSIYFIPSEIRINDALREAGSVVSFEGTVEVLSRGIGNWWPVAANQILYAGDSVRTVNASNAVLLVDLEVITLGAESEVEIKIVSKSKIVIDQKYGKSYSAVEKKEGQIYQIRKDDVEITALGTEFLVDVSKNENVISTYVFKNKVLCKLSKGEFEIAELNKSLLNTSTLENVNSPLSNDEKELNKPYLALMKKSEQIIAQKKQAIKNKSGSATTSSATSTSSSTASGSSGSASTGNSGGSTGESTNIQGRYSNTSVESIVNSLALIKDDATGDFTEPGGGGPPGGVYQYSPIDLDNLYIGVRDGRLYIKWALAGTIPSTRQTIDDNIIKSVTYNIKLSNEADPNSSNNCGGTTAFIQINIQYHDNGQIWYNPWFNAICNNSGPYQTDDDWRFATTGNGLAHTYNSGLGKNSIVYSYAMSDMGNFFNAGDTLKIDIYSEAESNNWGHYSFEGNPPPWSSVVIPGV</sequence>
<evidence type="ECO:0000256" key="2">
    <source>
        <dbReference type="SAM" id="Phobius"/>
    </source>
</evidence>
<keyword evidence="2" id="KW-1133">Transmembrane helix</keyword>
<dbReference type="InterPro" id="IPR006860">
    <property type="entry name" value="FecR"/>
</dbReference>
<proteinExistence type="predicted"/>
<keyword evidence="2" id="KW-0472">Membrane</keyword>
<evidence type="ECO:0000256" key="1">
    <source>
        <dbReference type="SAM" id="MobiDB-lite"/>
    </source>
</evidence>
<feature type="region of interest" description="Disordered" evidence="1">
    <location>
        <begin position="246"/>
        <end position="288"/>
    </location>
</feature>
<dbReference type="PANTHER" id="PTHR38731:SF1">
    <property type="entry name" value="FECR PROTEIN DOMAIN-CONTAINING PROTEIN"/>
    <property type="match status" value="1"/>
</dbReference>
<accession>A0A554LK85</accession>
<evidence type="ECO:0000259" key="3">
    <source>
        <dbReference type="Pfam" id="PF04773"/>
    </source>
</evidence>
<dbReference type="EMBL" id="VMGN01000048">
    <property type="protein sequence ID" value="TSC93295.1"/>
    <property type="molecule type" value="Genomic_DNA"/>
</dbReference>
<dbReference type="Proteomes" id="UP000316495">
    <property type="component" value="Unassembled WGS sequence"/>
</dbReference>
<feature type="compositionally biased region" description="Low complexity" evidence="1">
    <location>
        <begin position="247"/>
        <end position="273"/>
    </location>
</feature>
<gene>
    <name evidence="4" type="ORF">Athens101428_713</name>
</gene>
<dbReference type="AlphaFoldDB" id="A0A554LK85"/>
<feature type="domain" description="FecR protein" evidence="3">
    <location>
        <begin position="91"/>
        <end position="183"/>
    </location>
</feature>
<dbReference type="PANTHER" id="PTHR38731">
    <property type="entry name" value="LIPL45-RELATED LIPOPROTEIN-RELATED"/>
    <property type="match status" value="1"/>
</dbReference>
<feature type="transmembrane region" description="Helical" evidence="2">
    <location>
        <begin position="14"/>
        <end position="33"/>
    </location>
</feature>
<reference evidence="4 5" key="1">
    <citation type="submission" date="2017-07" db="EMBL/GenBank/DDBJ databases">
        <title>Mechanisms for carbon and nitrogen cycling indicate functional differentiation within the Candidate Phyla Radiation.</title>
        <authorList>
            <person name="Danczak R.E."/>
            <person name="Johnston M.D."/>
            <person name="Kenah C."/>
            <person name="Slattery M."/>
            <person name="Wrighton K.C."/>
            <person name="Wilkins M.J."/>
        </authorList>
    </citation>
    <scope>NUCLEOTIDE SEQUENCE [LARGE SCALE GENOMIC DNA]</scope>
    <source>
        <strain evidence="4">Athens1014_28</strain>
    </source>
</reference>
<comment type="caution">
    <text evidence="4">The sequence shown here is derived from an EMBL/GenBank/DDBJ whole genome shotgun (WGS) entry which is preliminary data.</text>
</comment>
<name>A0A554LK85_9BACT</name>
<dbReference type="Gene3D" id="2.60.120.1440">
    <property type="match status" value="1"/>
</dbReference>
<organism evidence="4 5">
    <name type="scientific">Candidatus Berkelbacteria bacterium Athens1014_28</name>
    <dbReference type="NCBI Taxonomy" id="2017145"/>
    <lineage>
        <taxon>Bacteria</taxon>
        <taxon>Candidatus Berkelbacteria</taxon>
    </lineage>
</organism>
<keyword evidence="2" id="KW-0812">Transmembrane</keyword>
<evidence type="ECO:0000313" key="5">
    <source>
        <dbReference type="Proteomes" id="UP000316495"/>
    </source>
</evidence>
<dbReference type="Pfam" id="PF04773">
    <property type="entry name" value="FecR"/>
    <property type="match status" value="1"/>
</dbReference>
<evidence type="ECO:0000313" key="4">
    <source>
        <dbReference type="EMBL" id="TSC93295.1"/>
    </source>
</evidence>
<protein>
    <recommendedName>
        <fullName evidence="3">FecR protein domain-containing protein</fullName>
    </recommendedName>
</protein>